<dbReference type="PRINTS" id="PR00449">
    <property type="entry name" value="RASTRNSFRMNG"/>
</dbReference>
<evidence type="ECO:0000256" key="8">
    <source>
        <dbReference type="SAM" id="MobiDB-lite"/>
    </source>
</evidence>
<dbReference type="SMART" id="SM00173">
    <property type="entry name" value="RAS"/>
    <property type="match status" value="1"/>
</dbReference>
<dbReference type="InterPro" id="IPR005225">
    <property type="entry name" value="Small_GTP-bd"/>
</dbReference>
<feature type="region of interest" description="Disordered" evidence="8">
    <location>
        <begin position="187"/>
        <end position="210"/>
    </location>
</feature>
<accession>A0A7S1KNA8</accession>
<dbReference type="SMART" id="SM00177">
    <property type="entry name" value="ARF"/>
    <property type="match status" value="1"/>
</dbReference>
<evidence type="ECO:0000256" key="5">
    <source>
        <dbReference type="ARBA" id="ARBA00053444"/>
    </source>
</evidence>
<dbReference type="InterPro" id="IPR001806">
    <property type="entry name" value="Small_GTPase"/>
</dbReference>
<dbReference type="FunFam" id="3.40.50.300:FF:001018">
    <property type="entry name" value="Rab family GTPase"/>
    <property type="match status" value="1"/>
</dbReference>
<reference evidence="9" key="1">
    <citation type="submission" date="2021-01" db="EMBL/GenBank/DDBJ databases">
        <authorList>
            <person name="Corre E."/>
            <person name="Pelletier E."/>
            <person name="Niang G."/>
            <person name="Scheremetjew M."/>
            <person name="Finn R."/>
            <person name="Kale V."/>
            <person name="Holt S."/>
            <person name="Cochrane G."/>
            <person name="Meng A."/>
            <person name="Brown T."/>
            <person name="Cohen L."/>
        </authorList>
    </citation>
    <scope>NUCLEOTIDE SEQUENCE</scope>
    <source>
        <strain evidence="9">WS</strain>
    </source>
</reference>
<keyword evidence="3" id="KW-0342">GTP-binding</keyword>
<dbReference type="PROSITE" id="PS51420">
    <property type="entry name" value="RHO"/>
    <property type="match status" value="1"/>
</dbReference>
<protein>
    <recommendedName>
        <fullName evidence="6">Ras-related protein Rab-1</fullName>
    </recommendedName>
    <alternativeName>
        <fullName evidence="7">Small GTP-binding protein rab1</fullName>
    </alternativeName>
</protein>
<proteinExistence type="inferred from homology"/>
<dbReference type="SUPFAM" id="SSF52540">
    <property type="entry name" value="P-loop containing nucleoside triphosphate hydrolases"/>
    <property type="match status" value="1"/>
</dbReference>
<evidence type="ECO:0000256" key="3">
    <source>
        <dbReference type="ARBA" id="ARBA00023134"/>
    </source>
</evidence>
<dbReference type="GO" id="GO:0003924">
    <property type="term" value="F:GTPase activity"/>
    <property type="evidence" value="ECO:0007669"/>
    <property type="project" value="InterPro"/>
</dbReference>
<dbReference type="InterPro" id="IPR027417">
    <property type="entry name" value="P-loop_NTPase"/>
</dbReference>
<dbReference type="Pfam" id="PF00071">
    <property type="entry name" value="Ras"/>
    <property type="match status" value="1"/>
</dbReference>
<evidence type="ECO:0000256" key="7">
    <source>
        <dbReference type="ARBA" id="ARBA00081865"/>
    </source>
</evidence>
<dbReference type="PROSITE" id="PS51419">
    <property type="entry name" value="RAB"/>
    <property type="match status" value="1"/>
</dbReference>
<dbReference type="InterPro" id="IPR050305">
    <property type="entry name" value="Small_GTPase_Rab"/>
</dbReference>
<dbReference type="SMART" id="SM00174">
    <property type="entry name" value="RHO"/>
    <property type="match status" value="1"/>
</dbReference>
<dbReference type="NCBIfam" id="TIGR00231">
    <property type="entry name" value="small_GTP"/>
    <property type="match status" value="1"/>
</dbReference>
<feature type="compositionally biased region" description="Basic and acidic residues" evidence="8">
    <location>
        <begin position="201"/>
        <end position="210"/>
    </location>
</feature>
<dbReference type="SMART" id="SM00176">
    <property type="entry name" value="RAN"/>
    <property type="match status" value="1"/>
</dbReference>
<sequence>MSSSFSHSYDYLCKLLVVGDSSVGKSCMLLRYADNDFCDSHMTTIGVDFKLKTKKIQGKTAKIQIWDTAGQERFRTITASYYRGAHGVVLVYDVTNEKSFDHISEWYEEIQEHATEGVSVILVGNKADLVKERVVTKQQGEELAAKYGMKFIETSAKSGEGVEQAFDSIIQQVVESHNYMTNNVQTPAKSYNFSDPSAQQTKEKEKGGCC</sequence>
<dbReference type="SMART" id="SM00175">
    <property type="entry name" value="RAB"/>
    <property type="match status" value="1"/>
</dbReference>
<organism evidence="9">
    <name type="scientific">Percolomonas cosmopolitus</name>
    <dbReference type="NCBI Taxonomy" id="63605"/>
    <lineage>
        <taxon>Eukaryota</taxon>
        <taxon>Discoba</taxon>
        <taxon>Heterolobosea</taxon>
        <taxon>Tetramitia</taxon>
        <taxon>Eutetramitia</taxon>
        <taxon>Percolomonadidae</taxon>
        <taxon>Percolomonas</taxon>
    </lineage>
</organism>
<evidence type="ECO:0000256" key="6">
    <source>
        <dbReference type="ARBA" id="ARBA00067099"/>
    </source>
</evidence>
<dbReference type="AlphaFoldDB" id="A0A7S1KNA8"/>
<comment type="function">
    <text evidence="5">Protein transport. Probably involved in vesicular traffic from ER to Golgi.</text>
</comment>
<comment type="similarity">
    <text evidence="1">Belongs to the small GTPase superfamily. Rab family.</text>
</comment>
<dbReference type="Gene3D" id="3.40.50.300">
    <property type="entry name" value="P-loop containing nucleotide triphosphate hydrolases"/>
    <property type="match status" value="1"/>
</dbReference>
<dbReference type="PROSITE" id="PS51417">
    <property type="entry name" value="ARF"/>
    <property type="match status" value="1"/>
</dbReference>
<gene>
    <name evidence="9" type="ORF">PCOS0759_LOCUS2716</name>
</gene>
<dbReference type="PROSITE" id="PS51421">
    <property type="entry name" value="RAS"/>
    <property type="match status" value="1"/>
</dbReference>
<evidence type="ECO:0000256" key="4">
    <source>
        <dbReference type="ARBA" id="ARBA00023288"/>
    </source>
</evidence>
<name>A0A7S1KNA8_9EUKA</name>
<keyword evidence="4" id="KW-0449">Lipoprotein</keyword>
<dbReference type="PANTHER" id="PTHR47980">
    <property type="entry name" value="LD44762P"/>
    <property type="match status" value="1"/>
</dbReference>
<feature type="compositionally biased region" description="Polar residues" evidence="8">
    <location>
        <begin position="187"/>
        <end position="200"/>
    </location>
</feature>
<evidence type="ECO:0000256" key="1">
    <source>
        <dbReference type="ARBA" id="ARBA00006270"/>
    </source>
</evidence>
<evidence type="ECO:0000313" key="9">
    <source>
        <dbReference type="EMBL" id="CAD9079482.1"/>
    </source>
</evidence>
<evidence type="ECO:0000256" key="2">
    <source>
        <dbReference type="ARBA" id="ARBA00022741"/>
    </source>
</evidence>
<keyword evidence="2" id="KW-0547">Nucleotide-binding</keyword>
<dbReference type="GO" id="GO:0005525">
    <property type="term" value="F:GTP binding"/>
    <property type="evidence" value="ECO:0007669"/>
    <property type="project" value="UniProtKB-KW"/>
</dbReference>
<dbReference type="EMBL" id="HBGD01003283">
    <property type="protein sequence ID" value="CAD9079482.1"/>
    <property type="molecule type" value="Transcribed_RNA"/>
</dbReference>